<feature type="chain" id="PRO_5043372100" evidence="5">
    <location>
        <begin position="19"/>
        <end position="136"/>
    </location>
</feature>
<gene>
    <name evidence="6" type="ORF">PFISCL1PPCAC_24832</name>
</gene>
<comment type="subcellular location">
    <subcellularLocation>
        <location evidence="1">Secreted</location>
    </subcellularLocation>
</comment>
<keyword evidence="3" id="KW-0964">Secreted</keyword>
<keyword evidence="4 5" id="KW-0732">Signal</keyword>
<dbReference type="Proteomes" id="UP001432322">
    <property type="component" value="Unassembled WGS sequence"/>
</dbReference>
<protein>
    <submittedName>
        <fullName evidence="6">Uncharacterized protein</fullName>
    </submittedName>
</protein>
<evidence type="ECO:0000256" key="1">
    <source>
        <dbReference type="ARBA" id="ARBA00004613"/>
    </source>
</evidence>
<dbReference type="InterPro" id="IPR001534">
    <property type="entry name" value="Transthyretin-like"/>
</dbReference>
<evidence type="ECO:0000256" key="4">
    <source>
        <dbReference type="ARBA" id="ARBA00022729"/>
    </source>
</evidence>
<dbReference type="PANTHER" id="PTHR21700">
    <property type="entry name" value="TRANSTHYRETIN-LIKE FAMILY PROTEIN-RELATED"/>
    <property type="match status" value="1"/>
</dbReference>
<dbReference type="InterPro" id="IPR038479">
    <property type="entry name" value="Transthyretin-like_sf"/>
</dbReference>
<comment type="similarity">
    <text evidence="2">Belongs to the nematode transthyretin-like family.</text>
</comment>
<proteinExistence type="inferred from homology"/>
<dbReference type="Pfam" id="PF01060">
    <property type="entry name" value="TTR-52"/>
    <property type="match status" value="1"/>
</dbReference>
<organism evidence="6 7">
    <name type="scientific">Pristionchus fissidentatus</name>
    <dbReference type="NCBI Taxonomy" id="1538716"/>
    <lineage>
        <taxon>Eukaryota</taxon>
        <taxon>Metazoa</taxon>
        <taxon>Ecdysozoa</taxon>
        <taxon>Nematoda</taxon>
        <taxon>Chromadorea</taxon>
        <taxon>Rhabditida</taxon>
        <taxon>Rhabditina</taxon>
        <taxon>Diplogasteromorpha</taxon>
        <taxon>Diplogasteroidea</taxon>
        <taxon>Neodiplogasteridae</taxon>
        <taxon>Pristionchus</taxon>
    </lineage>
</organism>
<evidence type="ECO:0000313" key="7">
    <source>
        <dbReference type="Proteomes" id="UP001432322"/>
    </source>
</evidence>
<comment type="caution">
    <text evidence="6">The sequence shown here is derived from an EMBL/GenBank/DDBJ whole genome shotgun (WGS) entry which is preliminary data.</text>
</comment>
<feature type="signal peptide" evidence="5">
    <location>
        <begin position="1"/>
        <end position="18"/>
    </location>
</feature>
<dbReference type="GO" id="GO:0009986">
    <property type="term" value="C:cell surface"/>
    <property type="evidence" value="ECO:0007669"/>
    <property type="project" value="InterPro"/>
</dbReference>
<dbReference type="EMBL" id="BTSY01000006">
    <property type="protein sequence ID" value="GMT33535.1"/>
    <property type="molecule type" value="Genomic_DNA"/>
</dbReference>
<evidence type="ECO:0000313" key="6">
    <source>
        <dbReference type="EMBL" id="GMT33535.1"/>
    </source>
</evidence>
<evidence type="ECO:0000256" key="5">
    <source>
        <dbReference type="SAM" id="SignalP"/>
    </source>
</evidence>
<accession>A0AAV5WSE1</accession>
<evidence type="ECO:0000256" key="3">
    <source>
        <dbReference type="ARBA" id="ARBA00022525"/>
    </source>
</evidence>
<reference evidence="6" key="1">
    <citation type="submission" date="2023-10" db="EMBL/GenBank/DDBJ databases">
        <title>Genome assembly of Pristionchus species.</title>
        <authorList>
            <person name="Yoshida K."/>
            <person name="Sommer R.J."/>
        </authorList>
    </citation>
    <scope>NUCLEOTIDE SEQUENCE</scope>
    <source>
        <strain evidence="6">RS5133</strain>
    </source>
</reference>
<dbReference type="AlphaFoldDB" id="A0AAV5WSE1"/>
<keyword evidence="7" id="KW-1185">Reference proteome</keyword>
<sequence length="136" mass="15680">MKIILFFFAATLCISALGTRYVNLKGQLSCDNTYDYRDTIIELWERDTIDSDDKKATIKPRFDGSFNITGEETEIGAIQFYLKITHRCLLVDRKDCKSLTEEFDVDSSSDPKTITHFKKSLVSRQQTHVVDRNCLI</sequence>
<evidence type="ECO:0000256" key="2">
    <source>
        <dbReference type="ARBA" id="ARBA00010112"/>
    </source>
</evidence>
<name>A0AAV5WSE1_9BILA</name>
<dbReference type="GO" id="GO:0005576">
    <property type="term" value="C:extracellular region"/>
    <property type="evidence" value="ECO:0007669"/>
    <property type="project" value="UniProtKB-SubCell"/>
</dbReference>
<dbReference type="PANTHER" id="PTHR21700:SF30">
    <property type="entry name" value="TRANSTHYRETIN-LIKE FAMILY PROTEIN"/>
    <property type="match status" value="1"/>
</dbReference>
<dbReference type="Gene3D" id="2.60.40.3330">
    <property type="match status" value="1"/>
</dbReference>